<name>A0A5B6VVH5_9ROSI</name>
<dbReference type="OrthoDB" id="1938670at2759"/>
<organism evidence="1 2">
    <name type="scientific">Gossypium australe</name>
    <dbReference type="NCBI Taxonomy" id="47621"/>
    <lineage>
        <taxon>Eukaryota</taxon>
        <taxon>Viridiplantae</taxon>
        <taxon>Streptophyta</taxon>
        <taxon>Embryophyta</taxon>
        <taxon>Tracheophyta</taxon>
        <taxon>Spermatophyta</taxon>
        <taxon>Magnoliopsida</taxon>
        <taxon>eudicotyledons</taxon>
        <taxon>Gunneridae</taxon>
        <taxon>Pentapetalae</taxon>
        <taxon>rosids</taxon>
        <taxon>malvids</taxon>
        <taxon>Malvales</taxon>
        <taxon>Malvaceae</taxon>
        <taxon>Malvoideae</taxon>
        <taxon>Gossypium</taxon>
    </lineage>
</organism>
<accession>A0A5B6VVH5</accession>
<evidence type="ECO:0000313" key="1">
    <source>
        <dbReference type="EMBL" id="KAA3473509.1"/>
    </source>
</evidence>
<dbReference type="EMBL" id="SMMG02000005">
    <property type="protein sequence ID" value="KAA3473509.1"/>
    <property type="molecule type" value="Genomic_DNA"/>
</dbReference>
<dbReference type="Proteomes" id="UP000325315">
    <property type="component" value="Unassembled WGS sequence"/>
</dbReference>
<sequence>MTKNLNSKLEGVEDKMSCGLIFVDITMANRRLNALVDIGVSDLFMSKEIAPDLRIRIEKELGWIKNVNSKSVEIEGVAKGVKIQLGEWTGKETIKKLYGDIKLKPLMYGTNEKERRYGRKIIITIQFAKRVHRDEASYIATLKAEEVFKPIGEIPEEVSQLLRELPPKREVDHRIELVPNLEPPVRAPYRMSPSKLGEL</sequence>
<comment type="caution">
    <text evidence="1">The sequence shown here is derived from an EMBL/GenBank/DDBJ whole genome shotgun (WGS) entry which is preliminary data.</text>
</comment>
<reference evidence="2" key="1">
    <citation type="journal article" date="2019" name="Plant Biotechnol. J.">
        <title>Genome sequencing of the Australian wild diploid species Gossypium australe highlights disease resistance and delayed gland morphogenesis.</title>
        <authorList>
            <person name="Cai Y."/>
            <person name="Cai X."/>
            <person name="Wang Q."/>
            <person name="Wang P."/>
            <person name="Zhang Y."/>
            <person name="Cai C."/>
            <person name="Xu Y."/>
            <person name="Wang K."/>
            <person name="Zhou Z."/>
            <person name="Wang C."/>
            <person name="Geng S."/>
            <person name="Li B."/>
            <person name="Dong Q."/>
            <person name="Hou Y."/>
            <person name="Wang H."/>
            <person name="Ai P."/>
            <person name="Liu Z."/>
            <person name="Yi F."/>
            <person name="Sun M."/>
            <person name="An G."/>
            <person name="Cheng J."/>
            <person name="Zhang Y."/>
            <person name="Shi Q."/>
            <person name="Xie Y."/>
            <person name="Shi X."/>
            <person name="Chang Y."/>
            <person name="Huang F."/>
            <person name="Chen Y."/>
            <person name="Hong S."/>
            <person name="Mi L."/>
            <person name="Sun Q."/>
            <person name="Zhang L."/>
            <person name="Zhou B."/>
            <person name="Peng R."/>
            <person name="Zhang X."/>
            <person name="Liu F."/>
        </authorList>
    </citation>
    <scope>NUCLEOTIDE SEQUENCE [LARGE SCALE GENOMIC DNA]</scope>
    <source>
        <strain evidence="2">cv. PA1801</strain>
    </source>
</reference>
<dbReference type="Gene3D" id="2.40.70.10">
    <property type="entry name" value="Acid Proteases"/>
    <property type="match status" value="1"/>
</dbReference>
<dbReference type="AlphaFoldDB" id="A0A5B6VVH5"/>
<protein>
    <submittedName>
        <fullName evidence="1">Protein DDI1-like protein</fullName>
    </submittedName>
</protein>
<proteinExistence type="predicted"/>
<gene>
    <name evidence="1" type="ORF">EPI10_023880</name>
</gene>
<keyword evidence="2" id="KW-1185">Reference proteome</keyword>
<dbReference type="InterPro" id="IPR021109">
    <property type="entry name" value="Peptidase_aspartic_dom_sf"/>
</dbReference>
<evidence type="ECO:0000313" key="2">
    <source>
        <dbReference type="Proteomes" id="UP000325315"/>
    </source>
</evidence>